<dbReference type="SFLD" id="SFLDS00003">
    <property type="entry name" value="Haloacid_Dehalogenase"/>
    <property type="match status" value="1"/>
</dbReference>
<accession>A0A1V6TDE3</accession>
<dbReference type="Gene3D" id="3.40.50.1000">
    <property type="entry name" value="HAD superfamily/HAD-like"/>
    <property type="match status" value="1"/>
</dbReference>
<name>A0A1V6TDE3_9EURO</name>
<dbReference type="PANTHER" id="PTHR43885">
    <property type="entry name" value="HALOACID DEHALOGENASE-LIKE HYDROLASE"/>
    <property type="match status" value="1"/>
</dbReference>
<evidence type="ECO:0000313" key="2">
    <source>
        <dbReference type="Proteomes" id="UP000191285"/>
    </source>
</evidence>
<dbReference type="Gene3D" id="1.10.260.80">
    <property type="match status" value="1"/>
</dbReference>
<dbReference type="InterPro" id="IPR006439">
    <property type="entry name" value="HAD-SF_hydro_IA"/>
</dbReference>
<reference evidence="2" key="1">
    <citation type="journal article" date="2017" name="Nat. Microbiol.">
        <title>Global analysis of biosynthetic gene clusters reveals vast potential of secondary metabolite production in Penicillium species.</title>
        <authorList>
            <person name="Nielsen J.C."/>
            <person name="Grijseels S."/>
            <person name="Prigent S."/>
            <person name="Ji B."/>
            <person name="Dainat J."/>
            <person name="Nielsen K.F."/>
            <person name="Frisvad J.C."/>
            <person name="Workman M."/>
            <person name="Nielsen J."/>
        </authorList>
    </citation>
    <scope>NUCLEOTIDE SEQUENCE [LARGE SCALE GENOMIC DNA]</scope>
    <source>
        <strain evidence="2">IBT 24891</strain>
    </source>
</reference>
<dbReference type="SFLD" id="SFLDG01129">
    <property type="entry name" value="C1.5:_HAD__Beta-PGM__Phosphata"/>
    <property type="match status" value="1"/>
</dbReference>
<dbReference type="InterPro" id="IPR036412">
    <property type="entry name" value="HAD-like_sf"/>
</dbReference>
<gene>
    <name evidence="1" type="ORF">PENSTE_c007G00223</name>
</gene>
<dbReference type="InterPro" id="IPR023214">
    <property type="entry name" value="HAD_sf"/>
</dbReference>
<dbReference type="NCBIfam" id="TIGR01549">
    <property type="entry name" value="HAD-SF-IA-v1"/>
    <property type="match status" value="1"/>
</dbReference>
<organism evidence="1 2">
    <name type="scientific">Penicillium steckii</name>
    <dbReference type="NCBI Taxonomy" id="303698"/>
    <lineage>
        <taxon>Eukaryota</taxon>
        <taxon>Fungi</taxon>
        <taxon>Dikarya</taxon>
        <taxon>Ascomycota</taxon>
        <taxon>Pezizomycotina</taxon>
        <taxon>Eurotiomycetes</taxon>
        <taxon>Eurotiomycetidae</taxon>
        <taxon>Eurotiales</taxon>
        <taxon>Aspergillaceae</taxon>
        <taxon>Penicillium</taxon>
    </lineage>
</organism>
<evidence type="ECO:0000313" key="1">
    <source>
        <dbReference type="EMBL" id="OQE24398.1"/>
    </source>
</evidence>
<dbReference type="Proteomes" id="UP000191285">
    <property type="component" value="Unassembled WGS sequence"/>
</dbReference>
<dbReference type="STRING" id="303698.A0A1V6TDE3"/>
<keyword evidence="2" id="KW-1185">Reference proteome</keyword>
<sequence length="255" mass="28900">MTARISLRSAQSFIMSTARTDCHHLRPRRFAPLDTSRKSDAPPLKGIVFDVDGTLCLPQHHMFIEMREALGIDRSVDILHHIRQLESPEERATAVSKVQDVERRAMFDQQPQPGLARLMDYIKSRGLRRALCTRNFEAPVRYLIQNHLSRHVFLPIITRDTPNLLPKPDPAGILHIAGEWGLQNRAENLIMVGDSIDDMTAGHMAGAATVLLVNERNGHLREHAHTDLCIDRLDDLVDILEQGFEGHRGEDKHTE</sequence>
<comment type="caution">
    <text evidence="1">The sequence shown here is derived from an EMBL/GenBank/DDBJ whole genome shotgun (WGS) entry which is preliminary data.</text>
</comment>
<evidence type="ECO:0008006" key="3">
    <source>
        <dbReference type="Google" id="ProtNLM"/>
    </source>
</evidence>
<dbReference type="GO" id="GO:0016791">
    <property type="term" value="F:phosphatase activity"/>
    <property type="evidence" value="ECO:0007669"/>
    <property type="project" value="UniProtKB-ARBA"/>
</dbReference>
<dbReference type="OrthoDB" id="426235at2759"/>
<proteinExistence type="predicted"/>
<dbReference type="AlphaFoldDB" id="A0A1V6TDE3"/>
<dbReference type="Pfam" id="PF00702">
    <property type="entry name" value="Hydrolase"/>
    <property type="match status" value="1"/>
</dbReference>
<dbReference type="PANTHER" id="PTHR43885:SF1">
    <property type="entry name" value="SUPERFAMILY HYDROLASE, PUTATIVE (AFU_ORTHOLOGUE AFUA_4G13290)-RELATED"/>
    <property type="match status" value="1"/>
</dbReference>
<dbReference type="SUPFAM" id="SSF56784">
    <property type="entry name" value="HAD-like"/>
    <property type="match status" value="1"/>
</dbReference>
<protein>
    <recommendedName>
        <fullName evidence="3">HAD superfamily hydrolase</fullName>
    </recommendedName>
</protein>
<dbReference type="EMBL" id="MLKD01000007">
    <property type="protein sequence ID" value="OQE24398.1"/>
    <property type="molecule type" value="Genomic_DNA"/>
</dbReference>